<keyword evidence="2" id="KW-1133">Transmembrane helix</keyword>
<proteinExistence type="predicted"/>
<reference evidence="3 4" key="1">
    <citation type="submission" date="2022-09" db="EMBL/GenBank/DDBJ databases">
        <authorList>
            <person name="Palmer J.M."/>
        </authorList>
    </citation>
    <scope>NUCLEOTIDE SEQUENCE [LARGE SCALE GENOMIC DNA]</scope>
    <source>
        <strain evidence="3 4">DSM 7382</strain>
    </source>
</reference>
<feature type="region of interest" description="Disordered" evidence="1">
    <location>
        <begin position="424"/>
        <end position="445"/>
    </location>
</feature>
<gene>
    <name evidence="3" type="ORF">QCA50_006834</name>
</gene>
<protein>
    <recommendedName>
        <fullName evidence="5">Adhesin domain-containing protein</fullName>
    </recommendedName>
</protein>
<evidence type="ECO:0000313" key="4">
    <source>
        <dbReference type="Proteomes" id="UP001385951"/>
    </source>
</evidence>
<name>A0AAW0GIW8_9APHY</name>
<organism evidence="3 4">
    <name type="scientific">Cerrena zonata</name>
    <dbReference type="NCBI Taxonomy" id="2478898"/>
    <lineage>
        <taxon>Eukaryota</taxon>
        <taxon>Fungi</taxon>
        <taxon>Dikarya</taxon>
        <taxon>Basidiomycota</taxon>
        <taxon>Agaricomycotina</taxon>
        <taxon>Agaricomycetes</taxon>
        <taxon>Polyporales</taxon>
        <taxon>Cerrenaceae</taxon>
        <taxon>Cerrena</taxon>
    </lineage>
</organism>
<evidence type="ECO:0008006" key="5">
    <source>
        <dbReference type="Google" id="ProtNLM"/>
    </source>
</evidence>
<keyword evidence="2" id="KW-0472">Membrane</keyword>
<feature type="transmembrane region" description="Helical" evidence="2">
    <location>
        <begin position="55"/>
        <end position="73"/>
    </location>
</feature>
<evidence type="ECO:0000256" key="2">
    <source>
        <dbReference type="SAM" id="Phobius"/>
    </source>
</evidence>
<dbReference type="Proteomes" id="UP001385951">
    <property type="component" value="Unassembled WGS sequence"/>
</dbReference>
<keyword evidence="4" id="KW-1185">Reference proteome</keyword>
<evidence type="ECO:0000256" key="1">
    <source>
        <dbReference type="SAM" id="MobiDB-lite"/>
    </source>
</evidence>
<feature type="compositionally biased region" description="Basic and acidic residues" evidence="1">
    <location>
        <begin position="429"/>
        <end position="445"/>
    </location>
</feature>
<dbReference type="AlphaFoldDB" id="A0AAW0GIW8"/>
<keyword evidence="2" id="KW-0812">Transmembrane</keyword>
<accession>A0AAW0GIW8</accession>
<comment type="caution">
    <text evidence="3">The sequence shown here is derived from an EMBL/GenBank/DDBJ whole genome shotgun (WGS) entry which is preliminary data.</text>
</comment>
<dbReference type="EMBL" id="JASBNA010000007">
    <property type="protein sequence ID" value="KAK7690183.1"/>
    <property type="molecule type" value="Genomic_DNA"/>
</dbReference>
<sequence>MEAVRDRYTVWGTPVYQNANTAEKGAATPLLADHRATYPTPVEAPRPRRSCARKVFLHLIHFSIIAAVFYFLVPRFLPGGKFHHPATGDMADWGYGHDSPSPQECVDHADWTYEHQVPPRYRQFRHYAHTSFDLPRYSSSLYFIARGVLSHGSIEIVNDGTDSQNVKVDVALLYNLEDVFDRVDVCTLQRGEDKNGVGIFSPRHQHPPHHQDRTQFIVTVHLPAGEGLQFYEELETDMPLFVHAVGDLGTDVFFETISLKTSNDPINIKSLSAEHATLTTSNSVIRGAVNATVIKAHSSNGPIEGVFESVYDISLVTNNSPVKVKLTLSNDDVSNPSKLLLTSSNAPIESEITLVSKSEDHTGGAFDVKTSTSNSHVNVVFPSAPVDSKLDLIAHSSNGPVWAKLHPTFDGSFSAYTSSFAQPTLQYDRNTEDPAGRDRQRDVTVHRQGRGVIEGEVHWSGGQVETSGKVQLQTSNAGIRLNI</sequence>
<evidence type="ECO:0000313" key="3">
    <source>
        <dbReference type="EMBL" id="KAK7690183.1"/>
    </source>
</evidence>